<dbReference type="RefSeq" id="WP_085753861.1">
    <property type="nucleotide sequence ID" value="NZ_BSPR01000017.1"/>
</dbReference>
<dbReference type="KEGG" id="rgu:A4W93_28590"/>
<accession>A0A1W6LH02</accession>
<sequence>MSRYTVLHGRRSLQVATNRLVVPAAEVGDFTSAIQCAQALTSLLEHERARVAQALAQAQEAGFEQGRRDGERVAAERLTEVVARITRDQQVQQQAARDAVGALALAVVQKLASSLGASEVVPKLVEQAVIELLPQRSTRVRVGPEAMEATRERLAKLGLSADVRADETLGAFDCVIDSVTGQHVVSLDSQLAAIGRALGLPERDIERDTETA</sequence>
<name>A0A1W6LH02_9BURK</name>
<evidence type="ECO:0000313" key="2">
    <source>
        <dbReference type="Proteomes" id="UP000193427"/>
    </source>
</evidence>
<gene>
    <name evidence="1" type="ORF">A4W93_28590</name>
</gene>
<reference evidence="1 2" key="1">
    <citation type="submission" date="2016-04" db="EMBL/GenBank/DDBJ databases">
        <title>Complete genome sequence of natural rubber-degrading, novel Gram-negative bacterium, Rhizobacter gummiphilus strain NS21.</title>
        <authorList>
            <person name="Tabata M."/>
            <person name="Kasai D."/>
            <person name="Fukuda M."/>
        </authorList>
    </citation>
    <scope>NUCLEOTIDE SEQUENCE [LARGE SCALE GENOMIC DNA]</scope>
    <source>
        <strain evidence="1 2">NS21</strain>
    </source>
</reference>
<dbReference type="STRING" id="946333.A4W93_28590"/>
<keyword evidence="2" id="KW-1185">Reference proteome</keyword>
<dbReference type="AlphaFoldDB" id="A0A1W6LH02"/>
<dbReference type="Proteomes" id="UP000193427">
    <property type="component" value="Chromosome"/>
</dbReference>
<evidence type="ECO:0000313" key="1">
    <source>
        <dbReference type="EMBL" id="ARN23535.1"/>
    </source>
</evidence>
<proteinExistence type="predicted"/>
<organism evidence="1 2">
    <name type="scientific">Piscinibacter gummiphilus</name>
    <dbReference type="NCBI Taxonomy" id="946333"/>
    <lineage>
        <taxon>Bacteria</taxon>
        <taxon>Pseudomonadati</taxon>
        <taxon>Pseudomonadota</taxon>
        <taxon>Betaproteobacteria</taxon>
        <taxon>Burkholderiales</taxon>
        <taxon>Sphaerotilaceae</taxon>
        <taxon>Piscinibacter</taxon>
    </lineage>
</organism>
<dbReference type="EMBL" id="CP015118">
    <property type="protein sequence ID" value="ARN23535.1"/>
    <property type="molecule type" value="Genomic_DNA"/>
</dbReference>
<protein>
    <submittedName>
        <fullName evidence="1">Uncharacterized protein</fullName>
    </submittedName>
</protein>